<reference evidence="2" key="2">
    <citation type="submission" date="2022-01" db="EMBL/GenBank/DDBJ databases">
        <authorList>
            <person name="Yamashiro T."/>
            <person name="Shiraishi A."/>
            <person name="Satake H."/>
            <person name="Nakayama K."/>
        </authorList>
    </citation>
    <scope>NUCLEOTIDE SEQUENCE</scope>
</reference>
<feature type="compositionally biased region" description="Basic and acidic residues" evidence="1">
    <location>
        <begin position="253"/>
        <end position="269"/>
    </location>
</feature>
<dbReference type="Proteomes" id="UP001151760">
    <property type="component" value="Unassembled WGS sequence"/>
</dbReference>
<dbReference type="EMBL" id="BQNB010017650">
    <property type="protein sequence ID" value="GJT65668.1"/>
    <property type="molecule type" value="Genomic_DNA"/>
</dbReference>
<proteinExistence type="predicted"/>
<accession>A0ABQ5FQP6</accession>
<reference evidence="2" key="1">
    <citation type="journal article" date="2022" name="Int. J. Mol. Sci.">
        <title>Draft Genome of Tanacetum Coccineum: Genomic Comparison of Closely Related Tanacetum-Family Plants.</title>
        <authorList>
            <person name="Yamashiro T."/>
            <person name="Shiraishi A."/>
            <person name="Nakayama K."/>
            <person name="Satake H."/>
        </authorList>
    </citation>
    <scope>NUCLEOTIDE SEQUENCE</scope>
</reference>
<gene>
    <name evidence="2" type="ORF">Tco_1017148</name>
</gene>
<evidence type="ECO:0000313" key="3">
    <source>
        <dbReference type="Proteomes" id="UP001151760"/>
    </source>
</evidence>
<comment type="caution">
    <text evidence="2">The sequence shown here is derived from an EMBL/GenBank/DDBJ whole genome shotgun (WGS) entry which is preliminary data.</text>
</comment>
<keyword evidence="3" id="KW-1185">Reference proteome</keyword>
<feature type="region of interest" description="Disordered" evidence="1">
    <location>
        <begin position="234"/>
        <end position="344"/>
    </location>
</feature>
<evidence type="ECO:0000313" key="2">
    <source>
        <dbReference type="EMBL" id="GJT65668.1"/>
    </source>
</evidence>
<sequence length="720" mass="83448">MVFKGIAKVDMECSEGKYFGVMENLVPECVMFVCTKSPCGVESLGKLADLSFIVYGVAFKIPTTIPLPSHFFNPLPQQTTPTPTPTALEVTTIFPALPDFSSIFKFNNRVTKLETDLSEIKEEVKTQLPQILPKAVSDFATPMIEQNVTESLEAVVLARSSSQPKSTYEAAASLSEYELTKIFLDKMEESKLHLRADYKRKLYDALVESYNTDKYLSNTYGEVFILKRSRDDKDKDQDLFDGSDRGTKRRKSSKEAESQKDPRLKERKSTSSSKDTSRSHHKSSGKSSYTEEPSHTVDDSGVQNNQEFDMGNNDEQPGDEAAPKNDWFKKPKQTLNLNPDWNKRQQVDFQPPQTWISVTARAEKPPTSFDELIDTPIDFSAFIMNRLNITNMTQELLVGPAFILLKVTCKSITELEYHFEECSQARTERLDWHNPEGKPYPFDLRNPLPLIPDHRGRQVIPQDYFINNDLEYLKGGSLSRQYLTSITKTKAATYKIKWIEDMGVKRQRFYKFASNSDSMKDVYSKKRIIAVTRLKIVKRYDYGYWDEIEIRREYQQLYKFKEDKCFDLNVALRMFTRRIVIQRRVEDLQLGVKSYQKKINLTKLDTFRSNLKNRTTYTAYSDPQGVIYKDQNNRNRLIRTNELNKFSVGTLNDVRTALHDITSGIMMEYLLKREWSGLDKLRSNVMIHNIDKLLFERRLMRNLEKFVGGREYGNDLKLLK</sequence>
<protein>
    <submittedName>
        <fullName evidence="2">Uncharacterized protein</fullName>
    </submittedName>
</protein>
<feature type="compositionally biased region" description="Basic and acidic residues" evidence="1">
    <location>
        <begin position="234"/>
        <end position="246"/>
    </location>
</feature>
<evidence type="ECO:0000256" key="1">
    <source>
        <dbReference type="SAM" id="MobiDB-lite"/>
    </source>
</evidence>
<organism evidence="2 3">
    <name type="scientific">Tanacetum coccineum</name>
    <dbReference type="NCBI Taxonomy" id="301880"/>
    <lineage>
        <taxon>Eukaryota</taxon>
        <taxon>Viridiplantae</taxon>
        <taxon>Streptophyta</taxon>
        <taxon>Embryophyta</taxon>
        <taxon>Tracheophyta</taxon>
        <taxon>Spermatophyta</taxon>
        <taxon>Magnoliopsida</taxon>
        <taxon>eudicotyledons</taxon>
        <taxon>Gunneridae</taxon>
        <taxon>Pentapetalae</taxon>
        <taxon>asterids</taxon>
        <taxon>campanulids</taxon>
        <taxon>Asterales</taxon>
        <taxon>Asteraceae</taxon>
        <taxon>Asteroideae</taxon>
        <taxon>Anthemideae</taxon>
        <taxon>Anthemidinae</taxon>
        <taxon>Tanacetum</taxon>
    </lineage>
</organism>
<name>A0ABQ5FQP6_9ASTR</name>